<gene>
    <name evidence="1" type="ORF">ERX55_09345</name>
</gene>
<evidence type="ECO:0000313" key="2">
    <source>
        <dbReference type="Proteomes" id="UP000294843"/>
    </source>
</evidence>
<dbReference type="AlphaFoldDB" id="A0A4R6BYR6"/>
<evidence type="ECO:0000313" key="1">
    <source>
        <dbReference type="EMBL" id="TDM13444.1"/>
    </source>
</evidence>
<sequence>MRAKKEMKTMTYGAMPLKLETKKGLFINQGIEVKALLDTETEEVTFKISDEDLERIKVQKKDK</sequence>
<proteinExistence type="predicted"/>
<dbReference type="RefSeq" id="WP_133452310.1">
    <property type="nucleotide sequence ID" value="NZ_SCWF01000011.1"/>
</dbReference>
<reference evidence="1 2" key="1">
    <citation type="submission" date="2019-01" db="EMBL/GenBank/DDBJ databases">
        <title>Draft genome sequences of the type strains of six Macrococcus species.</title>
        <authorList>
            <person name="Mazhar S."/>
            <person name="Altermann E."/>
            <person name="Hill C."/>
            <person name="Mcauliffe O."/>
        </authorList>
    </citation>
    <scope>NUCLEOTIDE SEQUENCE [LARGE SCALE GENOMIC DNA]</scope>
    <source>
        <strain evidence="1 2">ATCC 51825</strain>
    </source>
</reference>
<name>A0A4R6BYR6_9STAP</name>
<dbReference type="Proteomes" id="UP000294843">
    <property type="component" value="Unassembled WGS sequence"/>
</dbReference>
<comment type="caution">
    <text evidence="1">The sequence shown here is derived from an EMBL/GenBank/DDBJ whole genome shotgun (WGS) entry which is preliminary data.</text>
</comment>
<organism evidence="1 2">
    <name type="scientific">Macrococcus bovicus</name>
    <dbReference type="NCBI Taxonomy" id="69968"/>
    <lineage>
        <taxon>Bacteria</taxon>
        <taxon>Bacillati</taxon>
        <taxon>Bacillota</taxon>
        <taxon>Bacilli</taxon>
        <taxon>Bacillales</taxon>
        <taxon>Staphylococcaceae</taxon>
        <taxon>Macrococcus</taxon>
    </lineage>
</organism>
<accession>A0A4R6BYR6</accession>
<dbReference type="EMBL" id="SCWF01000011">
    <property type="protein sequence ID" value="TDM13444.1"/>
    <property type="molecule type" value="Genomic_DNA"/>
</dbReference>
<protein>
    <submittedName>
        <fullName evidence="1">Uncharacterized protein</fullName>
    </submittedName>
</protein>
<dbReference type="OrthoDB" id="2326288at2"/>
<keyword evidence="2" id="KW-1185">Reference proteome</keyword>